<feature type="domain" description="DUF1549" evidence="3">
    <location>
        <begin position="155"/>
        <end position="360"/>
    </location>
</feature>
<dbReference type="Pfam" id="PF07635">
    <property type="entry name" value="PSCyt1"/>
    <property type="match status" value="1"/>
</dbReference>
<dbReference type="Proteomes" id="UP000320672">
    <property type="component" value="Chromosome"/>
</dbReference>
<evidence type="ECO:0000313" key="7">
    <source>
        <dbReference type="Proteomes" id="UP000320672"/>
    </source>
</evidence>
<keyword evidence="7" id="KW-1185">Reference proteome</keyword>
<dbReference type="InterPro" id="IPR022655">
    <property type="entry name" value="DUF1553"/>
</dbReference>
<feature type="coiled-coil region" evidence="1">
    <location>
        <begin position="373"/>
        <end position="400"/>
    </location>
</feature>
<dbReference type="KEGG" id="rml:FF011L_47640"/>
<proteinExistence type="predicted"/>
<accession>A0A517MM44</accession>
<name>A0A517MM44_9BACT</name>
<evidence type="ECO:0000256" key="2">
    <source>
        <dbReference type="SAM" id="MobiDB-lite"/>
    </source>
</evidence>
<feature type="domain" description="DUF1553" evidence="4">
    <location>
        <begin position="677"/>
        <end position="931"/>
    </location>
</feature>
<dbReference type="PANTHER" id="PTHR35889">
    <property type="entry name" value="CYCLOINULO-OLIGOSACCHARIDE FRUCTANOTRANSFERASE-RELATED"/>
    <property type="match status" value="1"/>
</dbReference>
<organism evidence="6 7">
    <name type="scientific">Roseimaritima multifibrata</name>
    <dbReference type="NCBI Taxonomy" id="1930274"/>
    <lineage>
        <taxon>Bacteria</taxon>
        <taxon>Pseudomonadati</taxon>
        <taxon>Planctomycetota</taxon>
        <taxon>Planctomycetia</taxon>
        <taxon>Pirellulales</taxon>
        <taxon>Pirellulaceae</taxon>
        <taxon>Roseimaritima</taxon>
    </lineage>
</organism>
<feature type="region of interest" description="Disordered" evidence="2">
    <location>
        <begin position="637"/>
        <end position="670"/>
    </location>
</feature>
<evidence type="ECO:0000256" key="1">
    <source>
        <dbReference type="SAM" id="Coils"/>
    </source>
</evidence>
<dbReference type="InterPro" id="IPR011429">
    <property type="entry name" value="Cyt_c_Planctomycete-type"/>
</dbReference>
<dbReference type="OrthoDB" id="127107at2"/>
<evidence type="ECO:0000259" key="4">
    <source>
        <dbReference type="Pfam" id="PF07587"/>
    </source>
</evidence>
<feature type="domain" description="Cytochrome C Planctomycete-type" evidence="5">
    <location>
        <begin position="50"/>
        <end position="105"/>
    </location>
</feature>
<dbReference type="GO" id="GO:0009055">
    <property type="term" value="F:electron transfer activity"/>
    <property type="evidence" value="ECO:0007669"/>
    <property type="project" value="InterPro"/>
</dbReference>
<dbReference type="RefSeq" id="WP_145354174.1">
    <property type="nucleotide sequence ID" value="NZ_CP036262.1"/>
</dbReference>
<dbReference type="PANTHER" id="PTHR35889:SF3">
    <property type="entry name" value="F-BOX DOMAIN-CONTAINING PROTEIN"/>
    <property type="match status" value="1"/>
</dbReference>
<dbReference type="Pfam" id="PF07583">
    <property type="entry name" value="PSCyt2"/>
    <property type="match status" value="1"/>
</dbReference>
<evidence type="ECO:0000259" key="3">
    <source>
        <dbReference type="Pfam" id="PF07583"/>
    </source>
</evidence>
<sequence>MKLHHIPFIVGLSCFLIGCFAWEALPAADLQAEEPLQYNRDIRPILSGRCFACHGPDEESREADLRLDDREEAIDFGAIAPGSPDDSLLLERIVSTDPDLVMPPPHADMPLSATEQATLRRWIETGAEYQQHWAFEPIQRFPIPEVADPGWCRTPVDRFILQALEKRKIAPSPAANRITLIRRLYLDLIGLLPTADQVDAFVNDQSPDAYDRLVDELLESPHFGERWGRHWLDQARYADSNGYTFDTERQMWPYRDWVIDALNRDMPFDQFTIEQLAGDLLPDATISQRIATGFHRNTLINQEGGTDDEQFRVESVIDRTNTTGTVWLGMTVGCAQCHTHKFDPITQEDYFALYAYFNSTVDKNNVGPQVLLKSAASEQLNELKAKLTALKTEQEKSRLEQTPAESVSWTQLNFASFQSESDAKADALDDGSLLVSGTNATFDDYIVEYEISPQSIAALQLDVLPHPSLPLGGPGRASNGNFVLGEVELYDAAGKRIPLHPTAIADYSQPGHDISRTVDGNVKTGWAINTNSKGNVAHWAQFILSEPLVASEATRLRLTLRFWQGTRPYNLGRFQLSASPIAPPVPDAALQASIDTITKQIKTLEGRRVRSMVMQELPEPRESHLFVRGDFLRPGDPVVPHPPSVLPAQFPSNPVQGTDDSKESNLKQPSSDAALKDRLDLANWIVDPANPLPARVTINRIWGRYFGRGIVETTEDFGSQGTPPTHPELLDWLAVQWIESGWSLKALHRQIVTSAVYMQSSNSRPDLAAAGDPQNKWLGRQNRIRVDAEIVRDLALSASGQITRPIGGPSVYPPQPEGVYAFTQKKKNWKTSVGTDRFRRTMYTFFYRSSPHPLLTAFDTPRFNVTCTRRGRSNTPLQSLMVANDAGIFELAQHLATVVCEASDDPDQRITDLFRRCLSRFPSQEERDFLAGFAESQEAIFAEQFASESDSADSTSKNANHQESSLKPNRAAWIATARLIINLDEFITRE</sequence>
<dbReference type="InterPro" id="IPR011444">
    <property type="entry name" value="DUF1549"/>
</dbReference>
<dbReference type="PROSITE" id="PS51257">
    <property type="entry name" value="PROKAR_LIPOPROTEIN"/>
    <property type="match status" value="1"/>
</dbReference>
<dbReference type="EMBL" id="CP036262">
    <property type="protein sequence ID" value="QDS95962.1"/>
    <property type="molecule type" value="Genomic_DNA"/>
</dbReference>
<reference evidence="6 7" key="1">
    <citation type="submission" date="2019-02" db="EMBL/GenBank/DDBJ databases">
        <title>Deep-cultivation of Planctomycetes and their phenomic and genomic characterization uncovers novel biology.</title>
        <authorList>
            <person name="Wiegand S."/>
            <person name="Jogler M."/>
            <person name="Boedeker C."/>
            <person name="Pinto D."/>
            <person name="Vollmers J."/>
            <person name="Rivas-Marin E."/>
            <person name="Kohn T."/>
            <person name="Peeters S.H."/>
            <person name="Heuer A."/>
            <person name="Rast P."/>
            <person name="Oberbeckmann S."/>
            <person name="Bunk B."/>
            <person name="Jeske O."/>
            <person name="Meyerdierks A."/>
            <person name="Storesund J.E."/>
            <person name="Kallscheuer N."/>
            <person name="Luecker S."/>
            <person name="Lage O.M."/>
            <person name="Pohl T."/>
            <person name="Merkel B.J."/>
            <person name="Hornburger P."/>
            <person name="Mueller R.-W."/>
            <person name="Bruemmer F."/>
            <person name="Labrenz M."/>
            <person name="Spormann A.M."/>
            <person name="Op den Camp H."/>
            <person name="Overmann J."/>
            <person name="Amann R."/>
            <person name="Jetten M.S.M."/>
            <person name="Mascher T."/>
            <person name="Medema M.H."/>
            <person name="Devos D.P."/>
            <person name="Kaster A.-K."/>
            <person name="Ovreas L."/>
            <person name="Rohde M."/>
            <person name="Galperin M.Y."/>
            <person name="Jogler C."/>
        </authorList>
    </citation>
    <scope>NUCLEOTIDE SEQUENCE [LARGE SCALE GENOMIC DNA]</scope>
    <source>
        <strain evidence="6 7">FF011L</strain>
    </source>
</reference>
<dbReference type="AlphaFoldDB" id="A0A517MM44"/>
<evidence type="ECO:0000259" key="5">
    <source>
        <dbReference type="Pfam" id="PF07635"/>
    </source>
</evidence>
<protein>
    <submittedName>
        <fullName evidence="6">Planctomycete cytochrome C</fullName>
    </submittedName>
</protein>
<dbReference type="SUPFAM" id="SSF46626">
    <property type="entry name" value="Cytochrome c"/>
    <property type="match status" value="1"/>
</dbReference>
<dbReference type="InterPro" id="IPR036909">
    <property type="entry name" value="Cyt_c-like_dom_sf"/>
</dbReference>
<dbReference type="GO" id="GO:0020037">
    <property type="term" value="F:heme binding"/>
    <property type="evidence" value="ECO:0007669"/>
    <property type="project" value="InterPro"/>
</dbReference>
<dbReference type="Pfam" id="PF07587">
    <property type="entry name" value="PSD1"/>
    <property type="match status" value="1"/>
</dbReference>
<keyword evidence="1" id="KW-0175">Coiled coil</keyword>
<evidence type="ECO:0000313" key="6">
    <source>
        <dbReference type="EMBL" id="QDS95962.1"/>
    </source>
</evidence>
<gene>
    <name evidence="6" type="ORF">FF011L_47640</name>
</gene>